<dbReference type="AlphaFoldDB" id="D0LPM5"/>
<dbReference type="InterPro" id="IPR025745">
    <property type="entry name" value="Mrr-like_N_dom"/>
</dbReference>
<keyword evidence="4" id="KW-1185">Reference proteome</keyword>
<dbReference type="SUPFAM" id="SSF52540">
    <property type="entry name" value="P-loop containing nucleoside triphosphate hydrolases"/>
    <property type="match status" value="1"/>
</dbReference>
<dbReference type="PRINTS" id="PR00830">
    <property type="entry name" value="ENDOLAPTASE"/>
</dbReference>
<dbReference type="PANTHER" id="PTHR37291:SF1">
    <property type="entry name" value="TYPE IV METHYL-DIRECTED RESTRICTION ENZYME ECOKMCRB SUBUNIT"/>
    <property type="match status" value="1"/>
</dbReference>
<evidence type="ECO:0000259" key="2">
    <source>
        <dbReference type="SMART" id="SM00382"/>
    </source>
</evidence>
<dbReference type="InterPro" id="IPR003593">
    <property type="entry name" value="AAA+_ATPase"/>
</dbReference>
<dbReference type="InterPro" id="IPR027417">
    <property type="entry name" value="P-loop_NTPase"/>
</dbReference>
<organism evidence="3 4">
    <name type="scientific">Haliangium ochraceum (strain DSM 14365 / JCM 11303 / SMP-2)</name>
    <dbReference type="NCBI Taxonomy" id="502025"/>
    <lineage>
        <taxon>Bacteria</taxon>
        <taxon>Pseudomonadati</taxon>
        <taxon>Myxococcota</taxon>
        <taxon>Polyangia</taxon>
        <taxon>Haliangiales</taxon>
        <taxon>Kofleriaceae</taxon>
        <taxon>Haliangium</taxon>
    </lineage>
</organism>
<gene>
    <name evidence="3" type="ordered locus">Hoch_2864</name>
</gene>
<dbReference type="SMART" id="SM00382">
    <property type="entry name" value="AAA"/>
    <property type="match status" value="1"/>
</dbReference>
<feature type="region of interest" description="Disordered" evidence="1">
    <location>
        <begin position="236"/>
        <end position="256"/>
    </location>
</feature>
<dbReference type="Pfam" id="PF07728">
    <property type="entry name" value="AAA_5"/>
    <property type="match status" value="1"/>
</dbReference>
<dbReference type="InterPro" id="IPR052934">
    <property type="entry name" value="Methyl-DNA_Rec/Restrict_Enz"/>
</dbReference>
<dbReference type="InterPro" id="IPR011704">
    <property type="entry name" value="ATPase_dyneun-rel_AAA"/>
</dbReference>
<dbReference type="eggNOG" id="COG1715">
    <property type="taxonomic scope" value="Bacteria"/>
</dbReference>
<proteinExistence type="predicted"/>
<dbReference type="eggNOG" id="COG1401">
    <property type="taxonomic scope" value="Bacteria"/>
</dbReference>
<sequence length="568" mass="63172">MGDDTQLAAVEATLADASNSQGAFYVPIVRAIAALGGRARRRDVIQELRRSLAGTLRPQQLDYLESKRRYGWARRDLKAAGIIGGERGFWELTELGRAYAAAHADDVIEIRLDIPDAKTPAPSNAELETVAATAPDGYELPLLEVLSDGVTDKDEFLARLHPRIEASLLPGDERLTRAETPVWKARAYWALSKLKSSGDVENIGTGQWAITNSGRARLARDRAAWDIRSFQRSNAKVRVEAPATASPPRPRSADDHWRQRWDGLRPQLSGSLFADLTARLRPDQGPTPEQRIARNLILYGPPGTGKTHLAKAIAKLLSGDEQAEEDERFRLVQFHPSYAYEDFVQGLRPDLKEAGLRYDLQPGPFLRIARDAEQDPDEFYVLVIDEINRGEPARIFGELMYALEYRDEPVALALGGELTVPSNLVVIGTMNSVDRSVALVDYALRRRFGFVRIDPDPDVIEAVRGDGVLAEAGPFVLEHFNTWLRARLGGEHVLGHSYFLTSAIADDADDAFERLWRLDIEPLLEEYFFGDEVGLASARKEWRQIVAKALEARAQVVADEEPTPDDAP</sequence>
<dbReference type="GO" id="GO:0005524">
    <property type="term" value="F:ATP binding"/>
    <property type="evidence" value="ECO:0007669"/>
    <property type="project" value="InterPro"/>
</dbReference>
<dbReference type="PANTHER" id="PTHR37291">
    <property type="entry name" value="5-METHYLCYTOSINE-SPECIFIC RESTRICTION ENZYME B"/>
    <property type="match status" value="1"/>
</dbReference>
<protein>
    <submittedName>
        <fullName evidence="3">ATPase associated with various cellular activities AAA_5</fullName>
    </submittedName>
</protein>
<dbReference type="Gene3D" id="3.40.50.300">
    <property type="entry name" value="P-loop containing nucleotide triphosphate hydrolases"/>
    <property type="match status" value="1"/>
</dbReference>
<name>D0LPM5_HALO1</name>
<dbReference type="Proteomes" id="UP000001880">
    <property type="component" value="Chromosome"/>
</dbReference>
<dbReference type="EMBL" id="CP001804">
    <property type="protein sequence ID" value="ACY15388.1"/>
    <property type="molecule type" value="Genomic_DNA"/>
</dbReference>
<feature type="domain" description="AAA+ ATPase" evidence="2">
    <location>
        <begin position="292"/>
        <end position="454"/>
    </location>
</feature>
<dbReference type="CDD" id="cd00009">
    <property type="entry name" value="AAA"/>
    <property type="match status" value="1"/>
</dbReference>
<dbReference type="Pfam" id="PF14338">
    <property type="entry name" value="Mrr_N"/>
    <property type="match status" value="1"/>
</dbReference>
<dbReference type="REBASE" id="22283">
    <property type="entry name" value="HocMcrB2P"/>
</dbReference>
<dbReference type="RefSeq" id="WP_012827996.1">
    <property type="nucleotide sequence ID" value="NC_013440.1"/>
</dbReference>
<dbReference type="GO" id="GO:0016887">
    <property type="term" value="F:ATP hydrolysis activity"/>
    <property type="evidence" value="ECO:0007669"/>
    <property type="project" value="InterPro"/>
</dbReference>
<evidence type="ECO:0000313" key="3">
    <source>
        <dbReference type="EMBL" id="ACY15388.1"/>
    </source>
</evidence>
<reference evidence="3 4" key="1">
    <citation type="journal article" date="2010" name="Stand. Genomic Sci.">
        <title>Complete genome sequence of Haliangium ochraceum type strain (SMP-2).</title>
        <authorList>
            <consortium name="US DOE Joint Genome Institute (JGI-PGF)"/>
            <person name="Ivanova N."/>
            <person name="Daum C."/>
            <person name="Lang E."/>
            <person name="Abt B."/>
            <person name="Kopitz M."/>
            <person name="Saunders E."/>
            <person name="Lapidus A."/>
            <person name="Lucas S."/>
            <person name="Glavina Del Rio T."/>
            <person name="Nolan M."/>
            <person name="Tice H."/>
            <person name="Copeland A."/>
            <person name="Cheng J.F."/>
            <person name="Chen F."/>
            <person name="Bruce D."/>
            <person name="Goodwin L."/>
            <person name="Pitluck S."/>
            <person name="Mavromatis K."/>
            <person name="Pati A."/>
            <person name="Mikhailova N."/>
            <person name="Chen A."/>
            <person name="Palaniappan K."/>
            <person name="Land M."/>
            <person name="Hauser L."/>
            <person name="Chang Y.J."/>
            <person name="Jeffries C.D."/>
            <person name="Detter J.C."/>
            <person name="Brettin T."/>
            <person name="Rohde M."/>
            <person name="Goker M."/>
            <person name="Bristow J."/>
            <person name="Markowitz V."/>
            <person name="Eisen J.A."/>
            <person name="Hugenholtz P."/>
            <person name="Kyrpides N.C."/>
            <person name="Klenk H.P."/>
        </authorList>
    </citation>
    <scope>NUCLEOTIDE SEQUENCE [LARGE SCALE GENOMIC DNA]</scope>
    <source>
        <strain evidence="4">DSM 14365 / CIP 107738 / JCM 11303 / AJ 13395 / SMP-2</strain>
    </source>
</reference>
<dbReference type="HOGENOM" id="CLU_475585_0_0_7"/>
<dbReference type="STRING" id="502025.Hoch_2864"/>
<dbReference type="KEGG" id="hoh:Hoch_2864"/>
<evidence type="ECO:0000256" key="1">
    <source>
        <dbReference type="SAM" id="MobiDB-lite"/>
    </source>
</evidence>
<evidence type="ECO:0000313" key="4">
    <source>
        <dbReference type="Proteomes" id="UP000001880"/>
    </source>
</evidence>
<accession>D0LPM5</accession>